<dbReference type="PANTHER" id="PTHR43861:SF1">
    <property type="entry name" value="TRANS-ACONITATE 2-METHYLTRANSFERASE"/>
    <property type="match status" value="1"/>
</dbReference>
<name>E1QSE9_VULDI</name>
<dbReference type="InterPro" id="IPR013216">
    <property type="entry name" value="Methyltransf_11"/>
</dbReference>
<evidence type="ECO:0000259" key="1">
    <source>
        <dbReference type="Pfam" id="PF08241"/>
    </source>
</evidence>
<feature type="domain" description="Methyltransferase type 11" evidence="1">
    <location>
        <begin position="49"/>
        <end position="139"/>
    </location>
</feature>
<protein>
    <submittedName>
        <fullName evidence="2">Methyltransferase type 11</fullName>
    </submittedName>
</protein>
<dbReference type="PANTHER" id="PTHR43861">
    <property type="entry name" value="TRANS-ACONITATE 2-METHYLTRANSFERASE-RELATED"/>
    <property type="match status" value="1"/>
</dbReference>
<sequence>MMVSNYGYFEQFDERTARIYRFLEVLLLWSYKLTANTLRKFVKPPARILEIGPGTGRLANILSGYGYHVVGADVSLPMLRQARRFWRPDFVNAGSWALPITPGRFDAAIAMFTLHHWGDHALSIRNVYDSLRPNSVFIIVEADADKIGTLGSHSCSERCLANVLTPYFNADFIRSFPLIIAIGRKLK</sequence>
<reference evidence="2 3" key="1">
    <citation type="journal article" date="2010" name="Stand. Genomic Sci.">
        <title>Complete genome sequence of Vulcanisaeta distributa type strain (IC-017).</title>
        <authorList>
            <person name="Mavromatis K."/>
            <person name="Sikorski J."/>
            <person name="Pabst E."/>
            <person name="Teshima H."/>
            <person name="Lapidus A."/>
            <person name="Lucas S."/>
            <person name="Nolan M."/>
            <person name="Glavina Del Rio T."/>
            <person name="Cheng J.F."/>
            <person name="Bruce D."/>
            <person name="Goodwin L."/>
            <person name="Pitluck S."/>
            <person name="Liolios K."/>
            <person name="Ivanova N."/>
            <person name="Mikhailova N."/>
            <person name="Pati A."/>
            <person name="Chen A."/>
            <person name="Palaniappan K."/>
            <person name="Land M."/>
            <person name="Hauser L."/>
            <person name="Chang Y.J."/>
            <person name="Jeffries C.D."/>
            <person name="Rohde M."/>
            <person name="Spring S."/>
            <person name="Goker M."/>
            <person name="Wirth R."/>
            <person name="Woyke T."/>
            <person name="Bristow J."/>
            <person name="Eisen J.A."/>
            <person name="Markowitz V."/>
            <person name="Hugenholtz P."/>
            <person name="Klenk H.P."/>
            <person name="Kyrpides N.C."/>
        </authorList>
    </citation>
    <scope>NUCLEOTIDE SEQUENCE [LARGE SCALE GENOMIC DNA]</scope>
    <source>
        <strain evidence="3">DSM 14429 / JCM 11212 / NBRC 100878 / IC-017</strain>
    </source>
</reference>
<evidence type="ECO:0000313" key="3">
    <source>
        <dbReference type="Proteomes" id="UP000006681"/>
    </source>
</evidence>
<dbReference type="Gene3D" id="3.40.50.150">
    <property type="entry name" value="Vaccinia Virus protein VP39"/>
    <property type="match status" value="1"/>
</dbReference>
<dbReference type="AlphaFoldDB" id="E1QSE9"/>
<dbReference type="EMBL" id="CP002100">
    <property type="protein sequence ID" value="ADN50742.1"/>
    <property type="molecule type" value="Genomic_DNA"/>
</dbReference>
<dbReference type="SUPFAM" id="SSF53335">
    <property type="entry name" value="S-adenosyl-L-methionine-dependent methyltransferases"/>
    <property type="match status" value="1"/>
</dbReference>
<dbReference type="Pfam" id="PF08241">
    <property type="entry name" value="Methyltransf_11"/>
    <property type="match status" value="1"/>
</dbReference>
<keyword evidence="2" id="KW-0808">Transferase</keyword>
<reference evidence="3" key="2">
    <citation type="journal article" date="2010" name="Stand. Genomic Sci.">
        <title>Complete genome sequence of Vulcanisaeta distributa type strain (IC-017T).</title>
        <authorList>
            <person name="Mavromatis K."/>
            <person name="Sikorski J."/>
            <person name="Pabst E."/>
            <person name="Teshima H."/>
            <person name="Lapidus A."/>
            <person name="Lucas S."/>
            <person name="Nolan M."/>
            <person name="Glavina Del Rio T."/>
            <person name="Cheng J."/>
            <person name="Bruce D."/>
            <person name="Goodwin L."/>
            <person name="Pitluck S."/>
            <person name="Liolios K."/>
            <person name="Ivanova N."/>
            <person name="Mikhailova N."/>
            <person name="Pati A."/>
            <person name="Chen A."/>
            <person name="Palaniappan K."/>
            <person name="Land M."/>
            <person name="Hauser L."/>
            <person name="Chang Y."/>
            <person name="Jeffries C."/>
            <person name="Rohde M."/>
            <person name="Spring S."/>
            <person name="Goker M."/>
            <person name="Wirth R."/>
            <person name="Woyke T."/>
            <person name="Bristow J."/>
            <person name="Eisen J."/>
            <person name="Markowitz V."/>
            <person name="Hugenholtz P."/>
            <person name="Klenk H."/>
            <person name="Kyrpides N."/>
        </authorList>
    </citation>
    <scope>NUCLEOTIDE SEQUENCE [LARGE SCALE GENOMIC DNA]</scope>
    <source>
        <strain evidence="3">DSM 14429 / JCM 11212 / NBRC 100878 / IC-017</strain>
    </source>
</reference>
<dbReference type="CDD" id="cd02440">
    <property type="entry name" value="AdoMet_MTases"/>
    <property type="match status" value="1"/>
</dbReference>
<proteinExistence type="predicted"/>
<keyword evidence="2" id="KW-0489">Methyltransferase</keyword>
<dbReference type="InterPro" id="IPR029063">
    <property type="entry name" value="SAM-dependent_MTases_sf"/>
</dbReference>
<dbReference type="STRING" id="572478.Vdis_1356"/>
<accession>E1QSE9</accession>
<dbReference type="GO" id="GO:0008757">
    <property type="term" value="F:S-adenosylmethionine-dependent methyltransferase activity"/>
    <property type="evidence" value="ECO:0007669"/>
    <property type="project" value="InterPro"/>
</dbReference>
<keyword evidence="3" id="KW-1185">Reference proteome</keyword>
<dbReference type="HOGENOM" id="CLU_1451485_0_0_2"/>
<evidence type="ECO:0000313" key="2">
    <source>
        <dbReference type="EMBL" id="ADN50742.1"/>
    </source>
</evidence>
<dbReference type="eggNOG" id="arCOG01775">
    <property type="taxonomic scope" value="Archaea"/>
</dbReference>
<dbReference type="GO" id="GO:0032259">
    <property type="term" value="P:methylation"/>
    <property type="evidence" value="ECO:0007669"/>
    <property type="project" value="UniProtKB-KW"/>
</dbReference>
<organism evidence="2 3">
    <name type="scientific">Vulcanisaeta distributa (strain DSM 14429 / JCM 11212 / NBRC 100878 / IC-017)</name>
    <dbReference type="NCBI Taxonomy" id="572478"/>
    <lineage>
        <taxon>Archaea</taxon>
        <taxon>Thermoproteota</taxon>
        <taxon>Thermoprotei</taxon>
        <taxon>Thermoproteales</taxon>
        <taxon>Thermoproteaceae</taxon>
        <taxon>Vulcanisaeta</taxon>
    </lineage>
</organism>
<dbReference type="KEGG" id="vdi:Vdis_1356"/>
<dbReference type="Proteomes" id="UP000006681">
    <property type="component" value="Chromosome"/>
</dbReference>
<gene>
    <name evidence="2" type="ordered locus">Vdis_1356</name>
</gene>